<accession>A0A8B7KQ11</accession>
<sequence length="104" mass="11970">MSVGTWGWCAVRRQCSATTFSRAFHLPAARREPPYTSEITARNELSMPRTMPMTLWKLRAGDALQQEIPAQERKTGQSGRSRIRRAKQKKRRNAGVIEERKRDA</sequence>
<dbReference type="RefSeq" id="XP_016771754.1">
    <property type="nucleotide sequence ID" value="XM_016916265.2"/>
</dbReference>
<protein>
    <submittedName>
        <fullName evidence="4">Uncharacterized protein LOC100577632 isoform X2</fullName>
    </submittedName>
</protein>
<keyword evidence="3" id="KW-1185">Reference proteome</keyword>
<reference evidence="2" key="1">
    <citation type="submission" date="2021-01" db="UniProtKB">
        <authorList>
            <consortium name="EnsemblMetazoa"/>
        </authorList>
    </citation>
    <scope>IDENTIFICATION</scope>
    <source>
        <strain evidence="2">DH4</strain>
    </source>
</reference>
<evidence type="ECO:0000313" key="2">
    <source>
        <dbReference type="EnsemblMetazoa" id="XP_016771754"/>
    </source>
</evidence>
<dbReference type="GeneID" id="100577632"/>
<dbReference type="AlphaFoldDB" id="A0A7M7IJM9"/>
<reference evidence="4" key="2">
    <citation type="submission" date="2025-04" db="UniProtKB">
        <authorList>
            <consortium name="RefSeq"/>
        </authorList>
    </citation>
    <scope>IDENTIFICATION</scope>
    <source>
        <strain evidence="4">DH4</strain>
        <tissue evidence="4">Whole body</tissue>
    </source>
</reference>
<gene>
    <name evidence="4" type="primary">LOC100577632</name>
</gene>
<feature type="compositionally biased region" description="Basic residues" evidence="1">
    <location>
        <begin position="81"/>
        <end position="93"/>
    </location>
</feature>
<evidence type="ECO:0000313" key="3">
    <source>
        <dbReference type="Proteomes" id="UP000005203"/>
    </source>
</evidence>
<dbReference type="OrthoDB" id="7532029at2759"/>
<name>A0A7M7IJM9_APIME</name>
<accession>A0A7M7IJM9</accession>
<dbReference type="EnsemblMetazoa" id="XM_016916265">
    <property type="protein sequence ID" value="XP_016771754"/>
    <property type="gene ID" value="LOC100577632"/>
</dbReference>
<evidence type="ECO:0000313" key="4">
    <source>
        <dbReference type="RefSeq" id="XP_016771754.1"/>
    </source>
</evidence>
<dbReference type="Proteomes" id="UP000005203">
    <property type="component" value="Linkage group LG14"/>
</dbReference>
<proteinExistence type="predicted"/>
<organism evidence="2">
    <name type="scientific">Apis mellifera</name>
    <name type="common">Honeybee</name>
    <dbReference type="NCBI Taxonomy" id="7460"/>
    <lineage>
        <taxon>Eukaryota</taxon>
        <taxon>Metazoa</taxon>
        <taxon>Ecdysozoa</taxon>
        <taxon>Arthropoda</taxon>
        <taxon>Hexapoda</taxon>
        <taxon>Insecta</taxon>
        <taxon>Pterygota</taxon>
        <taxon>Neoptera</taxon>
        <taxon>Endopterygota</taxon>
        <taxon>Hymenoptera</taxon>
        <taxon>Apocrita</taxon>
        <taxon>Aculeata</taxon>
        <taxon>Apoidea</taxon>
        <taxon>Anthophila</taxon>
        <taxon>Apidae</taxon>
        <taxon>Apis</taxon>
    </lineage>
</organism>
<feature type="region of interest" description="Disordered" evidence="1">
    <location>
        <begin position="67"/>
        <end position="104"/>
    </location>
</feature>
<evidence type="ECO:0000256" key="1">
    <source>
        <dbReference type="SAM" id="MobiDB-lite"/>
    </source>
</evidence>